<dbReference type="EMBL" id="MQWD01000001">
    <property type="protein sequence ID" value="PAP78090.1"/>
    <property type="molecule type" value="Genomic_DNA"/>
</dbReference>
<organism evidence="1 2">
    <name type="scientific">Rubrivirga marina</name>
    <dbReference type="NCBI Taxonomy" id="1196024"/>
    <lineage>
        <taxon>Bacteria</taxon>
        <taxon>Pseudomonadati</taxon>
        <taxon>Rhodothermota</taxon>
        <taxon>Rhodothermia</taxon>
        <taxon>Rhodothermales</taxon>
        <taxon>Rubricoccaceae</taxon>
        <taxon>Rubrivirga</taxon>
    </lineage>
</organism>
<protein>
    <submittedName>
        <fullName evidence="1">Uncharacterized protein</fullName>
    </submittedName>
</protein>
<proteinExistence type="predicted"/>
<keyword evidence="2" id="KW-1185">Reference proteome</keyword>
<comment type="caution">
    <text evidence="1">The sequence shown here is derived from an EMBL/GenBank/DDBJ whole genome shotgun (WGS) entry which is preliminary data.</text>
</comment>
<dbReference type="AlphaFoldDB" id="A0A271J406"/>
<evidence type="ECO:0000313" key="1">
    <source>
        <dbReference type="EMBL" id="PAP78090.1"/>
    </source>
</evidence>
<gene>
    <name evidence="1" type="ORF">BSZ37_17430</name>
</gene>
<name>A0A271J406_9BACT</name>
<sequence>MGVAQGDLICLRQLTDDLLHFRMFDGAPGSETPLSVSFISDACFESLAISYARSFVSSIGDGHKLPILPKRLRRELSDEEEAMHLRLLEMRRKVYAHSDSDVHEVGIRERDGRWSAWSVSVKQPHLHRLSKEDIGTIKSLVEKLCVAVMIEINSIAKRLSKQGVLPL</sequence>
<reference evidence="1 2" key="1">
    <citation type="submission" date="2016-11" db="EMBL/GenBank/DDBJ databases">
        <title>Study of marine rhodopsin-containing bacteria.</title>
        <authorList>
            <person name="Yoshizawa S."/>
            <person name="Kumagai Y."/>
            <person name="Kogure K."/>
        </authorList>
    </citation>
    <scope>NUCLEOTIDE SEQUENCE [LARGE SCALE GENOMIC DNA]</scope>
    <source>
        <strain evidence="1 2">SAORIC-28</strain>
    </source>
</reference>
<evidence type="ECO:0000313" key="2">
    <source>
        <dbReference type="Proteomes" id="UP000216339"/>
    </source>
</evidence>
<accession>A0A271J406</accession>
<dbReference type="Proteomes" id="UP000216339">
    <property type="component" value="Unassembled WGS sequence"/>
</dbReference>